<evidence type="ECO:0000256" key="2">
    <source>
        <dbReference type="RuleBase" id="RU003875"/>
    </source>
</evidence>
<dbReference type="InterPro" id="IPR012347">
    <property type="entry name" value="Ferritin-like"/>
</dbReference>
<evidence type="ECO:0000259" key="3">
    <source>
        <dbReference type="Pfam" id="PF00210"/>
    </source>
</evidence>
<proteinExistence type="inferred from homology"/>
<dbReference type="GO" id="GO:0008199">
    <property type="term" value="F:ferric iron binding"/>
    <property type="evidence" value="ECO:0007669"/>
    <property type="project" value="InterPro"/>
</dbReference>
<gene>
    <name evidence="4" type="ORF">NSIN_20552</name>
</gene>
<feature type="domain" description="Ferritin/DPS" evidence="3">
    <location>
        <begin position="17"/>
        <end position="156"/>
    </location>
</feature>
<dbReference type="PANTHER" id="PTHR42932">
    <property type="entry name" value="GENERAL STRESS PROTEIN 20U"/>
    <property type="match status" value="1"/>
</dbReference>
<accession>A0A2H1EGI4</accession>
<dbReference type="PRINTS" id="PR01346">
    <property type="entry name" value="HELNAPAPROT"/>
</dbReference>
<dbReference type="InterPro" id="IPR008331">
    <property type="entry name" value="Ferritin_DPS_dom"/>
</dbReference>
<name>A0A2H1EGI4_9ARCH</name>
<dbReference type="InterPro" id="IPR002177">
    <property type="entry name" value="DPS_DNA-bd"/>
</dbReference>
<sequence length="158" mass="18365">MEPNIGISAQNRKKIVDILVRLVSDEYLLYTKTRNYHWNVTGIQFNDLHKFFESQYEELDTAIDDIAERIREIGSKSVATLGEFIKHGKIKEEPGRYPDAKTMLTNLLYDHEYVIRALRADVDACTKYNDAGTADFLTGLMEQHEKMAWMLRSFLDAR</sequence>
<dbReference type="Pfam" id="PF00210">
    <property type="entry name" value="Ferritin"/>
    <property type="match status" value="1"/>
</dbReference>
<dbReference type="GO" id="GO:0016722">
    <property type="term" value="F:oxidoreductase activity, acting on metal ions"/>
    <property type="evidence" value="ECO:0007669"/>
    <property type="project" value="InterPro"/>
</dbReference>
<dbReference type="PROSITE" id="PS00818">
    <property type="entry name" value="DPS_1"/>
    <property type="match status" value="1"/>
</dbReference>
<dbReference type="EMBL" id="FRFC01000003">
    <property type="protein sequence ID" value="SHO45152.1"/>
    <property type="molecule type" value="Genomic_DNA"/>
</dbReference>
<evidence type="ECO:0000313" key="4">
    <source>
        <dbReference type="EMBL" id="SHO45152.1"/>
    </source>
</evidence>
<reference evidence="5" key="1">
    <citation type="submission" date="2016-12" db="EMBL/GenBank/DDBJ databases">
        <authorList>
            <person name="Herbold C."/>
        </authorList>
    </citation>
    <scope>NUCLEOTIDE SEQUENCE [LARGE SCALE GENOMIC DNA]</scope>
</reference>
<dbReference type="SUPFAM" id="SSF47240">
    <property type="entry name" value="Ferritin-like"/>
    <property type="match status" value="1"/>
</dbReference>
<dbReference type="PIRSF" id="PIRSF005900">
    <property type="entry name" value="Dps"/>
    <property type="match status" value="1"/>
</dbReference>
<dbReference type="Proteomes" id="UP000232412">
    <property type="component" value="Unassembled WGS sequence"/>
</dbReference>
<dbReference type="InterPro" id="IPR023188">
    <property type="entry name" value="DPS_DNA-bd_CS"/>
</dbReference>
<dbReference type="OrthoDB" id="8265at2157"/>
<dbReference type="InterPro" id="IPR009078">
    <property type="entry name" value="Ferritin-like_SF"/>
</dbReference>
<dbReference type="AlphaFoldDB" id="A0A2H1EGI4"/>
<dbReference type="RefSeq" id="WP_101009544.1">
    <property type="nucleotide sequence ID" value="NZ_FRFC01000003.1"/>
</dbReference>
<keyword evidence="5" id="KW-1185">Reference proteome</keyword>
<evidence type="ECO:0000256" key="1">
    <source>
        <dbReference type="ARBA" id="ARBA00009497"/>
    </source>
</evidence>
<organism evidence="4 5">
    <name type="scientific">Nitrosotalea sinensis</name>
    <dbReference type="NCBI Taxonomy" id="1499975"/>
    <lineage>
        <taxon>Archaea</taxon>
        <taxon>Nitrososphaerota</taxon>
        <taxon>Nitrososphaeria</taxon>
        <taxon>Nitrosotaleales</taxon>
        <taxon>Nitrosotaleaceae</taxon>
        <taxon>Nitrosotalea</taxon>
    </lineage>
</organism>
<dbReference type="Gene3D" id="1.20.1260.10">
    <property type="match status" value="1"/>
</dbReference>
<dbReference type="PANTHER" id="PTHR42932:SF3">
    <property type="entry name" value="DNA PROTECTION DURING STARVATION PROTEIN"/>
    <property type="match status" value="1"/>
</dbReference>
<evidence type="ECO:0000313" key="5">
    <source>
        <dbReference type="Proteomes" id="UP000232412"/>
    </source>
</evidence>
<comment type="similarity">
    <text evidence="1 2">Belongs to the Dps family.</text>
</comment>
<protein>
    <recommendedName>
        <fullName evidence="3">Ferritin/DPS domain-containing protein</fullName>
    </recommendedName>
</protein>
<dbReference type="CDD" id="cd01043">
    <property type="entry name" value="DPS"/>
    <property type="match status" value="1"/>
</dbReference>